<evidence type="ECO:0000313" key="5">
    <source>
        <dbReference type="Proteomes" id="UP000639772"/>
    </source>
</evidence>
<evidence type="ECO:0000313" key="4">
    <source>
        <dbReference type="Proteomes" id="UP000636800"/>
    </source>
</evidence>
<dbReference type="Proteomes" id="UP000636800">
    <property type="component" value="Unassembled WGS sequence"/>
</dbReference>
<proteinExistence type="predicted"/>
<protein>
    <submittedName>
        <fullName evidence="3">Uncharacterized protein</fullName>
    </submittedName>
</protein>
<evidence type="ECO:0000256" key="1">
    <source>
        <dbReference type="SAM" id="SignalP"/>
    </source>
</evidence>
<feature type="signal peptide" evidence="1">
    <location>
        <begin position="1"/>
        <end position="24"/>
    </location>
</feature>
<reference evidence="4 5" key="1">
    <citation type="journal article" date="2020" name="Nat. Food">
        <title>A phased Vanilla planifolia genome enables genetic improvement of flavour and production.</title>
        <authorList>
            <person name="Hasing T."/>
            <person name="Tang H."/>
            <person name="Brym M."/>
            <person name="Khazi F."/>
            <person name="Huang T."/>
            <person name="Chambers A.H."/>
        </authorList>
    </citation>
    <scope>NUCLEOTIDE SEQUENCE [LARGE SCALE GENOMIC DNA]</scope>
    <source>
        <tissue evidence="3">Leaf</tissue>
    </source>
</reference>
<sequence length="65" mass="7366">MARCLGPALPLCLLVFHLSFDVAALEQKAHIVYLGDRPRDVNKDSMQELHNSYFIVFLFGLNAMD</sequence>
<dbReference type="EMBL" id="JADCNL010000009">
    <property type="protein sequence ID" value="KAG0466579.1"/>
    <property type="molecule type" value="Genomic_DNA"/>
</dbReference>
<keyword evidence="1" id="KW-0732">Signal</keyword>
<organism evidence="3 5">
    <name type="scientific">Vanilla planifolia</name>
    <name type="common">Vanilla</name>
    <dbReference type="NCBI Taxonomy" id="51239"/>
    <lineage>
        <taxon>Eukaryota</taxon>
        <taxon>Viridiplantae</taxon>
        <taxon>Streptophyta</taxon>
        <taxon>Embryophyta</taxon>
        <taxon>Tracheophyta</taxon>
        <taxon>Spermatophyta</taxon>
        <taxon>Magnoliopsida</taxon>
        <taxon>Liliopsida</taxon>
        <taxon>Asparagales</taxon>
        <taxon>Orchidaceae</taxon>
        <taxon>Vanilloideae</taxon>
        <taxon>Vanilleae</taxon>
        <taxon>Vanilla</taxon>
    </lineage>
</organism>
<dbReference type="EMBL" id="JADCNM010000009">
    <property type="protein sequence ID" value="KAG0468215.1"/>
    <property type="molecule type" value="Genomic_DNA"/>
</dbReference>
<evidence type="ECO:0000313" key="2">
    <source>
        <dbReference type="EMBL" id="KAG0466579.1"/>
    </source>
</evidence>
<accession>A0A835Q862</accession>
<feature type="chain" id="PRO_5036240303" evidence="1">
    <location>
        <begin position="25"/>
        <end position="65"/>
    </location>
</feature>
<gene>
    <name evidence="3" type="ORF">HPP92_017543</name>
    <name evidence="2" type="ORF">HPP92_018159</name>
</gene>
<evidence type="ECO:0000313" key="3">
    <source>
        <dbReference type="EMBL" id="KAG0468215.1"/>
    </source>
</evidence>
<dbReference type="AlphaFoldDB" id="A0A835Q862"/>
<name>A0A835Q862_VANPL</name>
<keyword evidence="4" id="KW-1185">Reference proteome</keyword>
<comment type="caution">
    <text evidence="3">The sequence shown here is derived from an EMBL/GenBank/DDBJ whole genome shotgun (WGS) entry which is preliminary data.</text>
</comment>
<dbReference type="Proteomes" id="UP000639772">
    <property type="component" value="Chromosome 9"/>
</dbReference>